<dbReference type="InterPro" id="IPR008995">
    <property type="entry name" value="Mo/tungstate-bd_C_term_dom"/>
</dbReference>
<dbReference type="GO" id="GO:0043190">
    <property type="term" value="C:ATP-binding cassette (ABC) transporter complex"/>
    <property type="evidence" value="ECO:0007669"/>
    <property type="project" value="InterPro"/>
</dbReference>
<protein>
    <submittedName>
        <fullName evidence="2">Unannotated protein</fullName>
    </submittedName>
</protein>
<gene>
    <name evidence="2" type="ORF">UFOPK4071_00636</name>
</gene>
<name>A0A6J7PX03_9ZZZZ</name>
<sequence length="91" mass="9705">MVRPERLHISIDRPTGDTAAVEATVEALVFQGPVLRASLRTDAGTELVAHIGPEDALPMLRPGDRLWASWDLDAACLLRSGDTAAETSPVS</sequence>
<dbReference type="AlphaFoldDB" id="A0A6J7PX03"/>
<dbReference type="Pfam" id="PF08402">
    <property type="entry name" value="TOBE_2"/>
    <property type="match status" value="1"/>
</dbReference>
<dbReference type="InterPro" id="IPR013611">
    <property type="entry name" value="Transp-assoc_OB_typ2"/>
</dbReference>
<evidence type="ECO:0000313" key="2">
    <source>
        <dbReference type="EMBL" id="CAB5009391.1"/>
    </source>
</evidence>
<accession>A0A6J7PX03</accession>
<feature type="domain" description="Transport-associated OB type 2" evidence="1">
    <location>
        <begin position="1"/>
        <end position="78"/>
    </location>
</feature>
<dbReference type="EMBL" id="CAFBPF010000064">
    <property type="protein sequence ID" value="CAB5009391.1"/>
    <property type="molecule type" value="Genomic_DNA"/>
</dbReference>
<organism evidence="2">
    <name type="scientific">freshwater metagenome</name>
    <dbReference type="NCBI Taxonomy" id="449393"/>
    <lineage>
        <taxon>unclassified sequences</taxon>
        <taxon>metagenomes</taxon>
        <taxon>ecological metagenomes</taxon>
    </lineage>
</organism>
<dbReference type="GO" id="GO:0005524">
    <property type="term" value="F:ATP binding"/>
    <property type="evidence" value="ECO:0007669"/>
    <property type="project" value="InterPro"/>
</dbReference>
<dbReference type="SUPFAM" id="SSF50331">
    <property type="entry name" value="MOP-like"/>
    <property type="match status" value="1"/>
</dbReference>
<reference evidence="2" key="1">
    <citation type="submission" date="2020-05" db="EMBL/GenBank/DDBJ databases">
        <authorList>
            <person name="Chiriac C."/>
            <person name="Salcher M."/>
            <person name="Ghai R."/>
            <person name="Kavagutti S V."/>
        </authorList>
    </citation>
    <scope>NUCLEOTIDE SEQUENCE</scope>
</reference>
<proteinExistence type="predicted"/>
<evidence type="ECO:0000259" key="1">
    <source>
        <dbReference type="Pfam" id="PF08402"/>
    </source>
</evidence>
<dbReference type="GO" id="GO:0022857">
    <property type="term" value="F:transmembrane transporter activity"/>
    <property type="evidence" value="ECO:0007669"/>
    <property type="project" value="InterPro"/>
</dbReference>